<evidence type="ECO:0000313" key="1">
    <source>
        <dbReference type="EMBL" id="KQM09192.1"/>
    </source>
</evidence>
<dbReference type="NCBIfam" id="NF045581">
    <property type="entry name" value="PG0541_fam"/>
    <property type="match status" value="1"/>
</dbReference>
<dbReference type="EMBL" id="LIIK01000010">
    <property type="protein sequence ID" value="KQM09192.1"/>
    <property type="molecule type" value="Genomic_DNA"/>
</dbReference>
<keyword evidence="2" id="KW-1185">Reference proteome</keyword>
<dbReference type="GO" id="GO:0006808">
    <property type="term" value="P:regulation of nitrogen utilization"/>
    <property type="evidence" value="ECO:0007669"/>
    <property type="project" value="InterPro"/>
</dbReference>
<dbReference type="InterPro" id="IPR002187">
    <property type="entry name" value="N-reg_PII"/>
</dbReference>
<reference evidence="1" key="1">
    <citation type="submission" date="2015-08" db="EMBL/GenBank/DDBJ databases">
        <title>Candidatus Bacteriodes Periocalifornicus.</title>
        <authorList>
            <person name="McLean J.S."/>
            <person name="Kelley S."/>
        </authorList>
    </citation>
    <scope>NUCLEOTIDE SEQUENCE [LARGE SCALE GENOMIC DNA]</scope>
    <source>
        <strain evidence="1">12B</strain>
    </source>
</reference>
<accession>A0A0Q4B7K9</accession>
<protein>
    <submittedName>
        <fullName evidence="1">Uncharacterized protein</fullName>
    </submittedName>
</protein>
<name>A0A0Q4B7K9_9BACT</name>
<organism evidence="1 2">
    <name type="scientific">Candidatus [Bacteroides] periocalifornicus</name>
    <dbReference type="NCBI Taxonomy" id="1702214"/>
    <lineage>
        <taxon>Bacteria</taxon>
        <taxon>Pseudomonadati</taxon>
        <taxon>Bacteroidota</taxon>
    </lineage>
</organism>
<dbReference type="PATRIC" id="fig|1702214.3.peg.1144"/>
<sequence length="97" mass="10701">MRAVFIAFNQVLTDEVLSAIGQLGLQGYTRWPDALGSGSRGGEPHLGTHTWPALNSAMLVMAEDTTATQLMQRLKKLDERSPQQGLRAFMWAVEDTI</sequence>
<dbReference type="InterPro" id="IPR011322">
    <property type="entry name" value="N-reg_PII-like_a/b"/>
</dbReference>
<proteinExistence type="predicted"/>
<dbReference type="Gene3D" id="3.30.70.120">
    <property type="match status" value="1"/>
</dbReference>
<gene>
    <name evidence="1" type="ORF">AL399_03255</name>
</gene>
<dbReference type="STRING" id="1702214.AL399_03255"/>
<dbReference type="Proteomes" id="UP000054172">
    <property type="component" value="Unassembled WGS sequence"/>
</dbReference>
<dbReference type="AlphaFoldDB" id="A0A0Q4B7K9"/>
<dbReference type="Pfam" id="PF00543">
    <property type="entry name" value="P-II"/>
    <property type="match status" value="1"/>
</dbReference>
<dbReference type="GO" id="GO:0030234">
    <property type="term" value="F:enzyme regulator activity"/>
    <property type="evidence" value="ECO:0007669"/>
    <property type="project" value="InterPro"/>
</dbReference>
<comment type="caution">
    <text evidence="1">The sequence shown here is derived from an EMBL/GenBank/DDBJ whole genome shotgun (WGS) entry which is preliminary data.</text>
</comment>
<dbReference type="SUPFAM" id="SSF54913">
    <property type="entry name" value="GlnB-like"/>
    <property type="match status" value="1"/>
</dbReference>
<evidence type="ECO:0000313" key="2">
    <source>
        <dbReference type="Proteomes" id="UP000054172"/>
    </source>
</evidence>
<dbReference type="InterPro" id="IPR015867">
    <property type="entry name" value="N-reg_PII/ATP_PRibTrfase_C"/>
</dbReference>